<sequence length="338" mass="38741">DMSVENMKLLTSQQALEDLVEFIGFIREEYQLSENNKWVTFGGSYPGSLSLWIRSLYPELIAGALSSSAPVESKVDFEEYVSIIDQDLHVRDPECSPSVLEGFHQLEETLTLGHLGWEKNDKDVKTLFMSIVEAFATGAQYDSNVGVENVVKLCSHMRNEEFGKTNMERLARTVNIVYGGKCLNANYKDMIDRMRNEDWAYGVDSYRQWIFQTCNEFGWYQTANFWGSFLPVSYFLDQCRDVYGPEFTDEVIAKNVLASNEFYGSKNPPLSNTIITHGSFDPWHPMGILEDMSDTVKAFIVNGTSHCYDLQSPDPHTDSEQLTEVRKTTFEHIKRWIK</sequence>
<keyword evidence="7" id="KW-1185">Reference proteome</keyword>
<dbReference type="SUPFAM" id="SSF53474">
    <property type="entry name" value="alpha/beta-Hydrolases"/>
    <property type="match status" value="1"/>
</dbReference>
<gene>
    <name evidence="6" type="ORF">FKW44_022697</name>
</gene>
<organism evidence="6 7">
    <name type="scientific">Caligus rogercresseyi</name>
    <name type="common">Sea louse</name>
    <dbReference type="NCBI Taxonomy" id="217165"/>
    <lineage>
        <taxon>Eukaryota</taxon>
        <taxon>Metazoa</taxon>
        <taxon>Ecdysozoa</taxon>
        <taxon>Arthropoda</taxon>
        <taxon>Crustacea</taxon>
        <taxon>Multicrustacea</taxon>
        <taxon>Hexanauplia</taxon>
        <taxon>Copepoda</taxon>
        <taxon>Siphonostomatoida</taxon>
        <taxon>Caligidae</taxon>
        <taxon>Caligus</taxon>
    </lineage>
</organism>
<accession>A0A7T8GN92</accession>
<dbReference type="InterPro" id="IPR029058">
    <property type="entry name" value="AB_hydrolase_fold"/>
</dbReference>
<reference evidence="7" key="1">
    <citation type="submission" date="2021-01" db="EMBL/GenBank/DDBJ databases">
        <title>Caligus Genome Assembly.</title>
        <authorList>
            <person name="Gallardo-Escarate C."/>
        </authorList>
    </citation>
    <scope>NUCLEOTIDE SEQUENCE [LARGE SCALE GENOMIC DNA]</scope>
</reference>
<dbReference type="GO" id="GO:0008239">
    <property type="term" value="F:dipeptidyl-peptidase activity"/>
    <property type="evidence" value="ECO:0007669"/>
    <property type="project" value="TreeGrafter"/>
</dbReference>
<dbReference type="Proteomes" id="UP000595437">
    <property type="component" value="Chromosome 17"/>
</dbReference>
<dbReference type="EMBL" id="CP045906">
    <property type="protein sequence ID" value="QQP34717.1"/>
    <property type="molecule type" value="Genomic_DNA"/>
</dbReference>
<keyword evidence="2" id="KW-0645">Protease</keyword>
<feature type="non-terminal residue" evidence="6">
    <location>
        <position position="1"/>
    </location>
</feature>
<evidence type="ECO:0000313" key="6">
    <source>
        <dbReference type="EMBL" id="QQP34717.1"/>
    </source>
</evidence>
<evidence type="ECO:0000313" key="7">
    <source>
        <dbReference type="Proteomes" id="UP000595437"/>
    </source>
</evidence>
<keyword evidence="3" id="KW-0732">Signal</keyword>
<dbReference type="AlphaFoldDB" id="A0A7T8GN92"/>
<protein>
    <recommendedName>
        <fullName evidence="8">Serine protease K12H4.7</fullName>
    </recommendedName>
</protein>
<keyword evidence="4" id="KW-0378">Hydrolase</keyword>
<dbReference type="PANTHER" id="PTHR11010:SF5">
    <property type="entry name" value="RE36938P-RELATED"/>
    <property type="match status" value="1"/>
</dbReference>
<dbReference type="Pfam" id="PF05577">
    <property type="entry name" value="Peptidase_S28"/>
    <property type="match status" value="1"/>
</dbReference>
<evidence type="ECO:0008006" key="8">
    <source>
        <dbReference type="Google" id="ProtNLM"/>
    </source>
</evidence>
<comment type="similarity">
    <text evidence="1">Belongs to the peptidase S28 family.</text>
</comment>
<evidence type="ECO:0000256" key="3">
    <source>
        <dbReference type="ARBA" id="ARBA00022729"/>
    </source>
</evidence>
<dbReference type="InterPro" id="IPR008758">
    <property type="entry name" value="Peptidase_S28"/>
</dbReference>
<evidence type="ECO:0000256" key="2">
    <source>
        <dbReference type="ARBA" id="ARBA00022670"/>
    </source>
</evidence>
<evidence type="ECO:0000256" key="4">
    <source>
        <dbReference type="ARBA" id="ARBA00022801"/>
    </source>
</evidence>
<dbReference type="Gene3D" id="1.20.120.980">
    <property type="entry name" value="Serine carboxypeptidase S28, SKS domain"/>
    <property type="match status" value="1"/>
</dbReference>
<proteinExistence type="inferred from homology"/>
<name>A0A7T8GN92_CALRO</name>
<dbReference type="GO" id="GO:0006508">
    <property type="term" value="P:proteolysis"/>
    <property type="evidence" value="ECO:0007669"/>
    <property type="project" value="UniProtKB-KW"/>
</dbReference>
<dbReference type="GO" id="GO:0070008">
    <property type="term" value="F:serine-type exopeptidase activity"/>
    <property type="evidence" value="ECO:0007669"/>
    <property type="project" value="InterPro"/>
</dbReference>
<dbReference type="OrthoDB" id="6337535at2759"/>
<evidence type="ECO:0000256" key="5">
    <source>
        <dbReference type="ARBA" id="ARBA00023180"/>
    </source>
</evidence>
<keyword evidence="5" id="KW-0325">Glycoprotein</keyword>
<dbReference type="Gene3D" id="3.40.50.1820">
    <property type="entry name" value="alpha/beta hydrolase"/>
    <property type="match status" value="1"/>
</dbReference>
<dbReference type="InterPro" id="IPR042269">
    <property type="entry name" value="Ser_carbopepase_S28_SKS"/>
</dbReference>
<dbReference type="PANTHER" id="PTHR11010">
    <property type="entry name" value="PROTEASE S28 PRO-X CARBOXYPEPTIDASE-RELATED"/>
    <property type="match status" value="1"/>
</dbReference>
<evidence type="ECO:0000256" key="1">
    <source>
        <dbReference type="ARBA" id="ARBA00011079"/>
    </source>
</evidence>